<evidence type="ECO:0000256" key="4">
    <source>
        <dbReference type="ARBA" id="ARBA00023316"/>
    </source>
</evidence>
<dbReference type="PANTHER" id="PTHR30417">
    <property type="entry name" value="N-ACETYLMURAMOYL-L-ALANINE AMIDASE AMID"/>
    <property type="match status" value="1"/>
</dbReference>
<dbReference type="InterPro" id="IPR002502">
    <property type="entry name" value="Amidase_domain"/>
</dbReference>
<protein>
    <recommendedName>
        <fullName evidence="2">N-acetylmuramoyl-L-alanine amidase</fullName>
        <ecNumber evidence="2">3.5.1.28</ecNumber>
    </recommendedName>
</protein>
<evidence type="ECO:0000259" key="5">
    <source>
        <dbReference type="SMART" id="SM00644"/>
    </source>
</evidence>
<gene>
    <name evidence="6" type="ORF">MCC10044_0229</name>
</gene>
<organism evidence="6 7">
    <name type="scientific">Bifidobacterium longum subsp. longum</name>
    <dbReference type="NCBI Taxonomy" id="1679"/>
    <lineage>
        <taxon>Bacteria</taxon>
        <taxon>Bacillati</taxon>
        <taxon>Actinomycetota</taxon>
        <taxon>Actinomycetes</taxon>
        <taxon>Bifidobacteriales</taxon>
        <taxon>Bifidobacteriaceae</taxon>
        <taxon>Bifidobacterium</taxon>
    </lineage>
</organism>
<dbReference type="Pfam" id="PF01510">
    <property type="entry name" value="Amidase_2"/>
    <property type="match status" value="1"/>
</dbReference>
<proteinExistence type="predicted"/>
<reference evidence="6 7" key="1">
    <citation type="journal article" date="2018" name="Sci. Rep.">
        <title>Genomic diversity and distribution of Bifidobacterium longum subsp. longum across the human lifespan.</title>
        <authorList>
            <person name="Odamaki T."/>
            <person name="Bottacini F."/>
            <person name="Kato K."/>
            <person name="Mitsuyama E."/>
            <person name="Yoshida K."/>
            <person name="Horigome A."/>
            <person name="Xiao J.Z."/>
            <person name="van Sinderen D."/>
        </authorList>
    </citation>
    <scope>NUCLEOTIDE SEQUENCE [LARGE SCALE GENOMIC DNA]</scope>
    <source>
        <strain evidence="6 7">MCC10044</strain>
    </source>
</reference>
<dbReference type="GO" id="GO:0008745">
    <property type="term" value="F:N-acetylmuramoyl-L-alanine amidase activity"/>
    <property type="evidence" value="ECO:0007669"/>
    <property type="project" value="UniProtKB-EC"/>
</dbReference>
<dbReference type="RefSeq" id="WP_118378822.1">
    <property type="nucleotide sequence ID" value="NZ_SHQV01000004.1"/>
</dbReference>
<dbReference type="CDD" id="cd06583">
    <property type="entry name" value="PGRP"/>
    <property type="match status" value="1"/>
</dbReference>
<comment type="caution">
    <text evidence="6">The sequence shown here is derived from an EMBL/GenBank/DDBJ whole genome shotgun (WGS) entry which is preliminary data.</text>
</comment>
<evidence type="ECO:0000256" key="2">
    <source>
        <dbReference type="ARBA" id="ARBA00011901"/>
    </source>
</evidence>
<evidence type="ECO:0000256" key="3">
    <source>
        <dbReference type="ARBA" id="ARBA00022801"/>
    </source>
</evidence>
<dbReference type="InterPro" id="IPR051206">
    <property type="entry name" value="NAMLAA_amidase_2"/>
</dbReference>
<dbReference type="InterPro" id="IPR036505">
    <property type="entry name" value="Amidase/PGRP_sf"/>
</dbReference>
<dbReference type="GO" id="GO:0009254">
    <property type="term" value="P:peptidoglycan turnover"/>
    <property type="evidence" value="ECO:0007669"/>
    <property type="project" value="TreeGrafter"/>
</dbReference>
<comment type="catalytic activity">
    <reaction evidence="1">
        <text>Hydrolyzes the link between N-acetylmuramoyl residues and L-amino acid residues in certain cell-wall glycopeptides.</text>
        <dbReference type="EC" id="3.5.1.28"/>
    </reaction>
</comment>
<name>A0AB74HDF9_BIFLL</name>
<feature type="domain" description="N-acetylmuramoyl-L-alanine amidase" evidence="5">
    <location>
        <begin position="12"/>
        <end position="151"/>
    </location>
</feature>
<evidence type="ECO:0000256" key="1">
    <source>
        <dbReference type="ARBA" id="ARBA00001561"/>
    </source>
</evidence>
<dbReference type="Gene3D" id="3.40.80.10">
    <property type="entry name" value="Peptidoglycan recognition protein-like"/>
    <property type="match status" value="1"/>
</dbReference>
<accession>A0AB74HDF9</accession>
<dbReference type="EC" id="3.5.1.28" evidence="2"/>
<dbReference type="AlphaFoldDB" id="A0AB74HDF9"/>
<dbReference type="GO" id="GO:0009253">
    <property type="term" value="P:peptidoglycan catabolic process"/>
    <property type="evidence" value="ECO:0007669"/>
    <property type="project" value="InterPro"/>
</dbReference>
<keyword evidence="3" id="KW-0378">Hydrolase</keyword>
<dbReference type="GO" id="GO:0071555">
    <property type="term" value="P:cell wall organization"/>
    <property type="evidence" value="ECO:0007669"/>
    <property type="project" value="UniProtKB-KW"/>
</dbReference>
<dbReference type="Proteomes" id="UP000293319">
    <property type="component" value="Unassembled WGS sequence"/>
</dbReference>
<evidence type="ECO:0000313" key="7">
    <source>
        <dbReference type="Proteomes" id="UP000293319"/>
    </source>
</evidence>
<keyword evidence="4" id="KW-0961">Cell wall biogenesis/degradation</keyword>
<evidence type="ECO:0000313" key="6">
    <source>
        <dbReference type="EMBL" id="TCE46308.1"/>
    </source>
</evidence>
<dbReference type="EMBL" id="SHQV01000004">
    <property type="protein sequence ID" value="TCE46308.1"/>
    <property type="molecule type" value="Genomic_DNA"/>
</dbReference>
<dbReference type="SUPFAM" id="SSF55846">
    <property type="entry name" value="N-acetylmuramoyl-L-alanine amidase-like"/>
    <property type="match status" value="1"/>
</dbReference>
<dbReference type="SMART" id="SM00644">
    <property type="entry name" value="Ami_2"/>
    <property type="match status" value="1"/>
</dbReference>
<dbReference type="PANTHER" id="PTHR30417:SF1">
    <property type="entry name" value="N-ACETYLMURAMOYL-L-ALANINE AMIDASE AMID"/>
    <property type="match status" value="1"/>
</dbReference>
<sequence length="300" mass="32193">MTGSSLATWRGSPNHYNGRNGYRVDHITLHIMVGTLESCANWFSLPQSQAASHYGVGPDRIYQFVDEDNGSWADANMASDCSGITIEHQGGIEGVPVTDAEVELSARLCADISRRYRLGRLVHNGLSGNVYLHREIPGTDHFGCPDRTVNGLPVDRIINRANQLLEGDTDVVTQQDIAAIAAAVWGYNYKGSAPGGNMYNNLVYEVPKRVAGAVATYTWADKDGHGKPVGGNLYNQARQTALTVIELKAQVAALNAAVEALGKSMGADPEQIAKTIQETVKAKLDALEINVTATAADAKD</sequence>